<comment type="caution">
    <text evidence="2">The sequence shown here is derived from an EMBL/GenBank/DDBJ whole genome shotgun (WGS) entry which is preliminary data.</text>
</comment>
<sequence>MSGFGKVMKEGWHPKSRDGGKESWRGDFKGINQVAGWMGKGRDKDSEKQEHVSAPLSSLKDPASFGPPPRHVKYHGPGALPNETTPDRRGLGAPLSQQQIHHQRLQQEQAELEAQRAQEELAQKPAPPPLPYRANRTGVDPSTLPPPPVRRINSTAESVTSANSPRPRPSIPPRMPARTDSIPSSHAPTPPPAYSPQPSQQPLEGYLNQNATSSLSRAGVSVPALGIGNGSSQNHSSGTPSTRSGYAGQPPVNELQTRFSQLRTNSSSPSQTPSPPARGDPSQQASSMSPSATQSASSAYHDFRERHGDKIDAGKQKISGLGSRIGSFIDDRRSAPSAHSPVSSGPTIPPHPSRTATTSSVGSETGGRKKAPPPPPPKRSDIRSTPVNNNTSSPAPPPVPLNTKPR</sequence>
<evidence type="ECO:0000313" key="3">
    <source>
        <dbReference type="Proteomes" id="UP000452235"/>
    </source>
</evidence>
<feature type="compositionally biased region" description="Basic and acidic residues" evidence="1">
    <location>
        <begin position="301"/>
        <end position="315"/>
    </location>
</feature>
<dbReference type="OrthoDB" id="3357271at2759"/>
<dbReference type="VEuPathDB" id="FungiDB:ATEG_05129"/>
<feature type="compositionally biased region" description="Pro residues" evidence="1">
    <location>
        <begin position="166"/>
        <end position="175"/>
    </location>
</feature>
<feature type="compositionally biased region" description="Basic and acidic residues" evidence="1">
    <location>
        <begin position="40"/>
        <end position="51"/>
    </location>
</feature>
<dbReference type="AlphaFoldDB" id="A0A5M3Z0G9"/>
<dbReference type="EMBL" id="BLJY01000005">
    <property type="protein sequence ID" value="GFF16006.1"/>
    <property type="molecule type" value="Genomic_DNA"/>
</dbReference>
<feature type="compositionally biased region" description="Basic and acidic residues" evidence="1">
    <location>
        <begin position="113"/>
        <end position="122"/>
    </location>
</feature>
<feature type="region of interest" description="Disordered" evidence="1">
    <location>
        <begin position="1"/>
        <end position="406"/>
    </location>
</feature>
<feature type="compositionally biased region" description="Polar residues" evidence="1">
    <location>
        <begin position="354"/>
        <end position="363"/>
    </location>
</feature>
<feature type="compositionally biased region" description="Polar residues" evidence="1">
    <location>
        <begin position="152"/>
        <end position="164"/>
    </location>
</feature>
<feature type="compositionally biased region" description="Polar residues" evidence="1">
    <location>
        <begin position="230"/>
        <end position="244"/>
    </location>
</feature>
<evidence type="ECO:0000313" key="2">
    <source>
        <dbReference type="EMBL" id="GFF16006.1"/>
    </source>
</evidence>
<evidence type="ECO:0000256" key="1">
    <source>
        <dbReference type="SAM" id="MobiDB-lite"/>
    </source>
</evidence>
<gene>
    <name evidence="2" type="ORF">ATEIFO6365_0005019600</name>
</gene>
<keyword evidence="3" id="KW-1185">Reference proteome</keyword>
<feature type="compositionally biased region" description="Polar residues" evidence="1">
    <location>
        <begin position="207"/>
        <end position="216"/>
    </location>
</feature>
<dbReference type="Proteomes" id="UP000452235">
    <property type="component" value="Unassembled WGS sequence"/>
</dbReference>
<organism evidence="2 3">
    <name type="scientific">Aspergillus terreus</name>
    <dbReference type="NCBI Taxonomy" id="33178"/>
    <lineage>
        <taxon>Eukaryota</taxon>
        <taxon>Fungi</taxon>
        <taxon>Dikarya</taxon>
        <taxon>Ascomycota</taxon>
        <taxon>Pezizomycotina</taxon>
        <taxon>Eurotiomycetes</taxon>
        <taxon>Eurotiomycetidae</taxon>
        <taxon>Eurotiales</taxon>
        <taxon>Aspergillaceae</taxon>
        <taxon>Aspergillus</taxon>
        <taxon>Aspergillus subgen. Circumdati</taxon>
    </lineage>
</organism>
<feature type="compositionally biased region" description="Low complexity" evidence="1">
    <location>
        <begin position="282"/>
        <end position="299"/>
    </location>
</feature>
<reference evidence="2 3" key="1">
    <citation type="submission" date="2020-01" db="EMBL/GenBank/DDBJ databases">
        <title>Aspergillus terreus IFO 6365 whole genome shotgun sequence.</title>
        <authorList>
            <person name="Kanamasa S."/>
            <person name="Takahashi H."/>
        </authorList>
    </citation>
    <scope>NUCLEOTIDE SEQUENCE [LARGE SCALE GENOMIC DNA]</scope>
    <source>
        <strain evidence="2 3">IFO 6365</strain>
    </source>
</reference>
<proteinExistence type="predicted"/>
<feature type="compositionally biased region" description="Basic and acidic residues" evidence="1">
    <location>
        <begin position="7"/>
        <end position="28"/>
    </location>
</feature>
<name>A0A5M3Z0G9_ASPTE</name>
<protein>
    <submittedName>
        <fullName evidence="2">Uncharacterized protein</fullName>
    </submittedName>
</protein>
<accession>A0A5M3Z0G9</accession>
<feature type="compositionally biased region" description="Polar residues" evidence="1">
    <location>
        <begin position="254"/>
        <end position="265"/>
    </location>
</feature>
<feature type="compositionally biased region" description="Low complexity" evidence="1">
    <location>
        <begin position="176"/>
        <end position="187"/>
    </location>
</feature>
<feature type="compositionally biased region" description="Polar residues" evidence="1">
    <location>
        <begin position="383"/>
        <end position="393"/>
    </location>
</feature>